<organism evidence="2">
    <name type="scientific">uncultured Arthrobacter sp</name>
    <dbReference type="NCBI Taxonomy" id="114050"/>
    <lineage>
        <taxon>Bacteria</taxon>
        <taxon>Bacillati</taxon>
        <taxon>Actinomycetota</taxon>
        <taxon>Actinomycetes</taxon>
        <taxon>Micrococcales</taxon>
        <taxon>Micrococcaceae</taxon>
        <taxon>Arthrobacter</taxon>
        <taxon>environmental samples</taxon>
    </lineage>
</organism>
<dbReference type="AlphaFoldDB" id="A0A6J4I263"/>
<proteinExistence type="predicted"/>
<accession>A0A6J4I263</accession>
<name>A0A6J4I263_9MICC</name>
<reference evidence="2" key="1">
    <citation type="submission" date="2020-02" db="EMBL/GenBank/DDBJ databases">
        <authorList>
            <person name="Meier V. D."/>
        </authorList>
    </citation>
    <scope>NUCLEOTIDE SEQUENCE</scope>
    <source>
        <strain evidence="2">AVDCRST_MAG83</strain>
    </source>
</reference>
<evidence type="ECO:0000313" key="2">
    <source>
        <dbReference type="EMBL" id="CAA9240205.1"/>
    </source>
</evidence>
<feature type="compositionally biased region" description="Gly residues" evidence="1">
    <location>
        <begin position="76"/>
        <end position="90"/>
    </location>
</feature>
<protein>
    <submittedName>
        <fullName evidence="2">Uncharacterized protein</fullName>
    </submittedName>
</protein>
<feature type="non-terminal residue" evidence="2">
    <location>
        <position position="1"/>
    </location>
</feature>
<dbReference type="EMBL" id="CADCTE010000094">
    <property type="protein sequence ID" value="CAA9240205.1"/>
    <property type="molecule type" value="Genomic_DNA"/>
</dbReference>
<feature type="region of interest" description="Disordered" evidence="1">
    <location>
        <begin position="1"/>
        <end position="90"/>
    </location>
</feature>
<evidence type="ECO:0000256" key="1">
    <source>
        <dbReference type="SAM" id="MobiDB-lite"/>
    </source>
</evidence>
<gene>
    <name evidence="2" type="ORF">AVDCRST_MAG83-1535</name>
</gene>
<sequence>EHDRQKIHSHRRIDEQASPGLGPRHGRGDLPPGRYGAGGRRRLRARGAPGRGPSPFRQGNARRRQYHHVVDTEAGGAEGARGGTGAARRL</sequence>
<feature type="non-terminal residue" evidence="2">
    <location>
        <position position="90"/>
    </location>
</feature>